<organism evidence="1">
    <name type="scientific">marine sediment metagenome</name>
    <dbReference type="NCBI Taxonomy" id="412755"/>
    <lineage>
        <taxon>unclassified sequences</taxon>
        <taxon>metagenomes</taxon>
        <taxon>ecological metagenomes</taxon>
    </lineage>
</organism>
<dbReference type="AlphaFoldDB" id="X1HQS6"/>
<comment type="caution">
    <text evidence="1">The sequence shown here is derived from an EMBL/GenBank/DDBJ whole genome shotgun (WGS) entry which is preliminary data.</text>
</comment>
<accession>X1HQS6</accession>
<reference evidence="1" key="1">
    <citation type="journal article" date="2014" name="Front. Microbiol.">
        <title>High frequency of phylogenetically diverse reductive dehalogenase-homologous genes in deep subseafloor sedimentary metagenomes.</title>
        <authorList>
            <person name="Kawai M."/>
            <person name="Futagami T."/>
            <person name="Toyoda A."/>
            <person name="Takaki Y."/>
            <person name="Nishi S."/>
            <person name="Hori S."/>
            <person name="Arai W."/>
            <person name="Tsubouchi T."/>
            <person name="Morono Y."/>
            <person name="Uchiyama I."/>
            <person name="Ito T."/>
            <person name="Fujiyama A."/>
            <person name="Inagaki F."/>
            <person name="Takami H."/>
        </authorList>
    </citation>
    <scope>NUCLEOTIDE SEQUENCE</scope>
    <source>
        <strain evidence="1">Expedition CK06-06</strain>
    </source>
</reference>
<protein>
    <submittedName>
        <fullName evidence="1">Uncharacterized protein</fullName>
    </submittedName>
</protein>
<proteinExistence type="predicted"/>
<name>X1HQS6_9ZZZZ</name>
<gene>
    <name evidence="1" type="ORF">S03H2_32907</name>
</gene>
<evidence type="ECO:0000313" key="1">
    <source>
        <dbReference type="EMBL" id="GAH59420.1"/>
    </source>
</evidence>
<dbReference type="EMBL" id="BARU01020008">
    <property type="protein sequence ID" value="GAH59420.1"/>
    <property type="molecule type" value="Genomic_DNA"/>
</dbReference>
<feature type="non-terminal residue" evidence="1">
    <location>
        <position position="1"/>
    </location>
</feature>
<sequence length="48" mass="5140">VNIITPLNTVVYSPMLILEFSARIIEPGHIIALSFTVTSPIKVASGDT</sequence>